<accession>A0A9D2DWU6</accession>
<dbReference type="EMBL" id="DXBS01000071">
    <property type="protein sequence ID" value="HIZ24550.1"/>
    <property type="molecule type" value="Genomic_DNA"/>
</dbReference>
<dbReference type="Proteomes" id="UP000824044">
    <property type="component" value="Unassembled WGS sequence"/>
</dbReference>
<evidence type="ECO:0000313" key="3">
    <source>
        <dbReference type="Proteomes" id="UP000824044"/>
    </source>
</evidence>
<organism evidence="2 3">
    <name type="scientific">Candidatus Gallimonas intestinigallinarum</name>
    <dbReference type="NCBI Taxonomy" id="2838604"/>
    <lineage>
        <taxon>Bacteria</taxon>
        <taxon>Bacillati</taxon>
        <taxon>Bacillota</taxon>
        <taxon>Clostridia</taxon>
        <taxon>Candidatus Gallimonas</taxon>
    </lineage>
</organism>
<name>A0A9D2DWU6_9FIRM</name>
<evidence type="ECO:0000256" key="1">
    <source>
        <dbReference type="SAM" id="Coils"/>
    </source>
</evidence>
<dbReference type="AlphaFoldDB" id="A0A9D2DWU6"/>
<gene>
    <name evidence="2" type="ORF">H9812_03630</name>
</gene>
<protein>
    <submittedName>
        <fullName evidence="2">Uncharacterized protein</fullName>
    </submittedName>
</protein>
<keyword evidence="1" id="KW-0175">Coiled coil</keyword>
<evidence type="ECO:0000313" key="2">
    <source>
        <dbReference type="EMBL" id="HIZ24550.1"/>
    </source>
</evidence>
<reference evidence="2" key="1">
    <citation type="journal article" date="2021" name="PeerJ">
        <title>Extensive microbial diversity within the chicken gut microbiome revealed by metagenomics and culture.</title>
        <authorList>
            <person name="Gilroy R."/>
            <person name="Ravi A."/>
            <person name="Getino M."/>
            <person name="Pursley I."/>
            <person name="Horton D.L."/>
            <person name="Alikhan N.F."/>
            <person name="Baker D."/>
            <person name="Gharbi K."/>
            <person name="Hall N."/>
            <person name="Watson M."/>
            <person name="Adriaenssens E.M."/>
            <person name="Foster-Nyarko E."/>
            <person name="Jarju S."/>
            <person name="Secka A."/>
            <person name="Antonio M."/>
            <person name="Oren A."/>
            <person name="Chaudhuri R.R."/>
            <person name="La Ragione R."/>
            <person name="Hildebrand F."/>
            <person name="Pallen M.J."/>
        </authorList>
    </citation>
    <scope>NUCLEOTIDE SEQUENCE</scope>
    <source>
        <strain evidence="2">CHK33-5263</strain>
    </source>
</reference>
<comment type="caution">
    <text evidence="2">The sequence shown here is derived from an EMBL/GenBank/DDBJ whole genome shotgun (WGS) entry which is preliminary data.</text>
</comment>
<feature type="coiled-coil region" evidence="1">
    <location>
        <begin position="152"/>
        <end position="187"/>
    </location>
</feature>
<reference evidence="2" key="2">
    <citation type="submission" date="2021-04" db="EMBL/GenBank/DDBJ databases">
        <authorList>
            <person name="Gilroy R."/>
        </authorList>
    </citation>
    <scope>NUCLEOTIDE SEQUENCE</scope>
    <source>
        <strain evidence="2">CHK33-5263</strain>
    </source>
</reference>
<sequence>MNKINGYTEEEATGLIEYIYTGRNAGKTLSYLFETYGKEHNRAKGSVRNYYYSFLKRTSDARVQKILEGKDLKAGAIVPFTEEETDEMLKKVLTEKSKGMSVRRAIRNVSEGDEKLMLRMQNKYRNLLKKQPERVRAAAKAAGVPEEKSFLQRKLEREIDALYERIASDLKEENRRLRAELEKLRSGGKE</sequence>
<proteinExistence type="predicted"/>